<dbReference type="AlphaFoldDB" id="A0A9W9XKL0"/>
<name>A0A9W9XKL0_9EURO</name>
<accession>A0A9W9XKL0</accession>
<gene>
    <name evidence="1" type="ORF">N7463_010788</name>
</gene>
<protein>
    <submittedName>
        <fullName evidence="1">Uncharacterized protein</fullName>
    </submittedName>
</protein>
<sequence>MEGIITVGPDTQVDIKSLCFDGNEVRGFSGIVADGFWFRYLVDIPNIKGSVTFDLDHKSVCVHIDVTMKDGDRVDLYHPVAVVVLS</sequence>
<comment type="caution">
    <text evidence="1">The sequence shown here is derived from an EMBL/GenBank/DDBJ whole genome shotgun (WGS) entry which is preliminary data.</text>
</comment>
<organism evidence="1 2">
    <name type="scientific">Penicillium fimorum</name>
    <dbReference type="NCBI Taxonomy" id="1882269"/>
    <lineage>
        <taxon>Eukaryota</taxon>
        <taxon>Fungi</taxon>
        <taxon>Dikarya</taxon>
        <taxon>Ascomycota</taxon>
        <taxon>Pezizomycotina</taxon>
        <taxon>Eurotiomycetes</taxon>
        <taxon>Eurotiomycetidae</taxon>
        <taxon>Eurotiales</taxon>
        <taxon>Aspergillaceae</taxon>
        <taxon>Penicillium</taxon>
    </lineage>
</organism>
<dbReference type="EMBL" id="JAPWDS010000006">
    <property type="protein sequence ID" value="KAJ5494701.1"/>
    <property type="molecule type" value="Genomic_DNA"/>
</dbReference>
<proteinExistence type="predicted"/>
<evidence type="ECO:0000313" key="1">
    <source>
        <dbReference type="EMBL" id="KAJ5494701.1"/>
    </source>
</evidence>
<dbReference type="Proteomes" id="UP001149954">
    <property type="component" value="Unassembled WGS sequence"/>
</dbReference>
<reference evidence="1" key="2">
    <citation type="journal article" date="2023" name="IMA Fungus">
        <title>Comparative genomic study of the Penicillium genus elucidates a diverse pangenome and 15 lateral gene transfer events.</title>
        <authorList>
            <person name="Petersen C."/>
            <person name="Sorensen T."/>
            <person name="Nielsen M.R."/>
            <person name="Sondergaard T.E."/>
            <person name="Sorensen J.L."/>
            <person name="Fitzpatrick D.A."/>
            <person name="Frisvad J.C."/>
            <person name="Nielsen K.L."/>
        </authorList>
    </citation>
    <scope>NUCLEOTIDE SEQUENCE</scope>
    <source>
        <strain evidence="1">IBT 29495</strain>
    </source>
</reference>
<evidence type="ECO:0000313" key="2">
    <source>
        <dbReference type="Proteomes" id="UP001149954"/>
    </source>
</evidence>
<reference evidence="1" key="1">
    <citation type="submission" date="2022-12" db="EMBL/GenBank/DDBJ databases">
        <authorList>
            <person name="Petersen C."/>
        </authorList>
    </citation>
    <scope>NUCLEOTIDE SEQUENCE</scope>
    <source>
        <strain evidence="1">IBT 29495</strain>
    </source>
</reference>
<keyword evidence="2" id="KW-1185">Reference proteome</keyword>
<dbReference type="OrthoDB" id="4282200at2759"/>